<dbReference type="InterPro" id="IPR013783">
    <property type="entry name" value="Ig-like_fold"/>
</dbReference>
<reference evidence="2" key="2">
    <citation type="submission" date="2025-08" db="UniProtKB">
        <authorList>
            <consortium name="Ensembl"/>
        </authorList>
    </citation>
    <scope>IDENTIFICATION</scope>
</reference>
<accession>A0AAY5EZH9</accession>
<keyword evidence="3" id="KW-1185">Reference proteome</keyword>
<protein>
    <recommendedName>
        <fullName evidence="1">Immunoglobulin V-set domain-containing protein</fullName>
    </recommendedName>
</protein>
<dbReference type="SUPFAM" id="SSF48726">
    <property type="entry name" value="Immunoglobulin"/>
    <property type="match status" value="1"/>
</dbReference>
<proteinExistence type="predicted"/>
<dbReference type="Ensembl" id="ENSEEET00000053252.1">
    <property type="protein sequence ID" value="ENSEEEP00000062089.1"/>
    <property type="gene ID" value="ENSEEEG00000025843.1"/>
</dbReference>
<organism evidence="2 3">
    <name type="scientific">Electrophorus electricus</name>
    <name type="common">Electric eel</name>
    <name type="synonym">Gymnotus electricus</name>
    <dbReference type="NCBI Taxonomy" id="8005"/>
    <lineage>
        <taxon>Eukaryota</taxon>
        <taxon>Metazoa</taxon>
        <taxon>Chordata</taxon>
        <taxon>Craniata</taxon>
        <taxon>Vertebrata</taxon>
        <taxon>Euteleostomi</taxon>
        <taxon>Actinopterygii</taxon>
        <taxon>Neopterygii</taxon>
        <taxon>Teleostei</taxon>
        <taxon>Ostariophysi</taxon>
        <taxon>Gymnotiformes</taxon>
        <taxon>Gymnotoidei</taxon>
        <taxon>Gymnotidae</taxon>
        <taxon>Electrophorus</taxon>
    </lineage>
</organism>
<dbReference type="InterPro" id="IPR013106">
    <property type="entry name" value="Ig_V-set"/>
</dbReference>
<dbReference type="Gene3D" id="2.60.40.10">
    <property type="entry name" value="Immunoglobulins"/>
    <property type="match status" value="1"/>
</dbReference>
<dbReference type="Proteomes" id="UP000314983">
    <property type="component" value="Chromosome 7"/>
</dbReference>
<sequence>QSTLHHFTARYTVYDYVLVHFPAYNGRVEFNNTTFSLTLKNLTKNDAGTYTVKGDDEEGENIIVVHTLTVLGKSWCMVLTGNTFLNQQHFYQLKWHFSPIVNLHQSTRTLRI</sequence>
<evidence type="ECO:0000313" key="3">
    <source>
        <dbReference type="Proteomes" id="UP000314983"/>
    </source>
</evidence>
<reference evidence="2 3" key="1">
    <citation type="submission" date="2020-05" db="EMBL/GenBank/DDBJ databases">
        <title>Electrophorus electricus (electric eel) genome, fEleEle1, primary haplotype.</title>
        <authorList>
            <person name="Myers G."/>
            <person name="Meyer A."/>
            <person name="Fedrigo O."/>
            <person name="Formenti G."/>
            <person name="Rhie A."/>
            <person name="Tracey A."/>
            <person name="Sims Y."/>
            <person name="Jarvis E.D."/>
        </authorList>
    </citation>
    <scope>NUCLEOTIDE SEQUENCE [LARGE SCALE GENOMIC DNA]</scope>
</reference>
<dbReference type="AlphaFoldDB" id="A0AAY5EZH9"/>
<name>A0AAY5EZH9_ELEEL</name>
<dbReference type="Pfam" id="PF07686">
    <property type="entry name" value="V-set"/>
    <property type="match status" value="1"/>
</dbReference>
<evidence type="ECO:0000259" key="1">
    <source>
        <dbReference type="Pfam" id="PF07686"/>
    </source>
</evidence>
<reference evidence="2" key="3">
    <citation type="submission" date="2025-09" db="UniProtKB">
        <authorList>
            <consortium name="Ensembl"/>
        </authorList>
    </citation>
    <scope>IDENTIFICATION</scope>
</reference>
<feature type="domain" description="Immunoglobulin V-set" evidence="1">
    <location>
        <begin position="22"/>
        <end position="60"/>
    </location>
</feature>
<evidence type="ECO:0000313" key="2">
    <source>
        <dbReference type="Ensembl" id="ENSEEEP00000062089.1"/>
    </source>
</evidence>
<dbReference type="InterPro" id="IPR036179">
    <property type="entry name" value="Ig-like_dom_sf"/>
</dbReference>
<dbReference type="GeneTree" id="ENSGT01120000277282"/>